<reference evidence="1 2" key="1">
    <citation type="submission" date="2020-12" db="EMBL/GenBank/DDBJ databases">
        <title>FDA dAtabase for Regulatory Grade micrObial Sequences (FDA-ARGOS): Supporting development and validation of Infectious Disease Dx tests.</title>
        <authorList>
            <person name="Sproer C."/>
            <person name="Gronow S."/>
            <person name="Severitt S."/>
            <person name="Schroder I."/>
            <person name="Tallon L."/>
            <person name="Sadzewicz L."/>
            <person name="Zhao X."/>
            <person name="Boylan J."/>
            <person name="Ott S."/>
            <person name="Bowen H."/>
            <person name="Vavikolanu K."/>
            <person name="Mehta A."/>
            <person name="Aluvathingal J."/>
            <person name="Nadendla S."/>
            <person name="Lowell S."/>
            <person name="Myers T."/>
            <person name="Yan Y."/>
            <person name="Sichtig H."/>
        </authorList>
    </citation>
    <scope>NUCLEOTIDE SEQUENCE [LARGE SCALE GENOMIC DNA]</scope>
    <source>
        <strain evidence="1 2">FDAARGOS_881</strain>
    </source>
</reference>
<evidence type="ECO:0000313" key="1">
    <source>
        <dbReference type="EMBL" id="QPT08590.1"/>
    </source>
</evidence>
<organism evidence="1 2">
    <name type="scientific">Sphingomonas paucimobilis</name>
    <name type="common">Pseudomonas paucimobilis</name>
    <dbReference type="NCBI Taxonomy" id="13689"/>
    <lineage>
        <taxon>Bacteria</taxon>
        <taxon>Pseudomonadati</taxon>
        <taxon>Pseudomonadota</taxon>
        <taxon>Alphaproteobacteria</taxon>
        <taxon>Sphingomonadales</taxon>
        <taxon>Sphingomonadaceae</taxon>
        <taxon>Sphingomonas</taxon>
    </lineage>
</organism>
<proteinExistence type="predicted"/>
<protein>
    <recommendedName>
        <fullName evidence="3">DUF2190 family protein</fullName>
    </recommendedName>
</protein>
<dbReference type="RefSeq" id="WP_197939127.1">
    <property type="nucleotide sequence ID" value="NZ_CP065713.1"/>
</dbReference>
<gene>
    <name evidence="1" type="ORF">I6G38_18035</name>
</gene>
<dbReference type="Proteomes" id="UP000594836">
    <property type="component" value="Chromosome"/>
</dbReference>
<dbReference type="AlphaFoldDB" id="A0A7T3E5H8"/>
<dbReference type="EMBL" id="CP065713">
    <property type="protein sequence ID" value="QPT08590.1"/>
    <property type="molecule type" value="Genomic_DNA"/>
</dbReference>
<name>A0A7T3E5H8_SPHPI</name>
<sequence>MTATTQPRNTPLVTIGTVARDLPANGKVLAGTIACLNAAGFAVMATTALGLIADGRFEETVDNTGGADGAVKVVVRKGTFRFANSAAGDAVTRTEIGKTVYLVDNQTVAKTDGGGTRSPAGKVFDVDAQGVWITLN</sequence>
<evidence type="ECO:0008006" key="3">
    <source>
        <dbReference type="Google" id="ProtNLM"/>
    </source>
</evidence>
<evidence type="ECO:0000313" key="2">
    <source>
        <dbReference type="Proteomes" id="UP000594836"/>
    </source>
</evidence>
<accession>A0A7T3E5H8</accession>